<sequence length="43" mass="4830">MDIGNNHMPLGLYMKSMCSCLPAAVHQRPASESRYFFPLLSNT</sequence>
<keyword evidence="2" id="KW-1185">Reference proteome</keyword>
<comment type="caution">
    <text evidence="1">The sequence shown here is derived from an EMBL/GenBank/DDBJ whole genome shotgun (WGS) entry which is preliminary data.</text>
</comment>
<evidence type="ECO:0000313" key="1">
    <source>
        <dbReference type="EMBL" id="KAH7439650.1"/>
    </source>
</evidence>
<organism evidence="1 2">
    <name type="scientific">Ceratopteris richardii</name>
    <name type="common">Triangle waterfern</name>
    <dbReference type="NCBI Taxonomy" id="49495"/>
    <lineage>
        <taxon>Eukaryota</taxon>
        <taxon>Viridiplantae</taxon>
        <taxon>Streptophyta</taxon>
        <taxon>Embryophyta</taxon>
        <taxon>Tracheophyta</taxon>
        <taxon>Polypodiopsida</taxon>
        <taxon>Polypodiidae</taxon>
        <taxon>Polypodiales</taxon>
        <taxon>Pteridineae</taxon>
        <taxon>Pteridaceae</taxon>
        <taxon>Parkerioideae</taxon>
        <taxon>Ceratopteris</taxon>
    </lineage>
</organism>
<accession>A0A8T2UXY4</accession>
<protein>
    <submittedName>
        <fullName evidence="1">Uncharacterized protein</fullName>
    </submittedName>
</protein>
<proteinExistence type="predicted"/>
<dbReference type="AlphaFoldDB" id="A0A8T2UXY4"/>
<gene>
    <name evidence="1" type="ORF">KP509_04G070800</name>
</gene>
<name>A0A8T2UXY4_CERRI</name>
<evidence type="ECO:0000313" key="2">
    <source>
        <dbReference type="Proteomes" id="UP000825935"/>
    </source>
</evidence>
<dbReference type="EMBL" id="CM035409">
    <property type="protein sequence ID" value="KAH7439650.1"/>
    <property type="molecule type" value="Genomic_DNA"/>
</dbReference>
<reference evidence="1" key="1">
    <citation type="submission" date="2021-08" db="EMBL/GenBank/DDBJ databases">
        <title>WGS assembly of Ceratopteris richardii.</title>
        <authorList>
            <person name="Marchant D.B."/>
            <person name="Chen G."/>
            <person name="Jenkins J."/>
            <person name="Shu S."/>
            <person name="Leebens-Mack J."/>
            <person name="Grimwood J."/>
            <person name="Schmutz J."/>
            <person name="Soltis P."/>
            <person name="Soltis D."/>
            <person name="Chen Z.-H."/>
        </authorList>
    </citation>
    <scope>NUCLEOTIDE SEQUENCE</scope>
    <source>
        <strain evidence="1">Whitten #5841</strain>
        <tissue evidence="1">Leaf</tissue>
    </source>
</reference>
<dbReference type="Proteomes" id="UP000825935">
    <property type="component" value="Chromosome 4"/>
</dbReference>